<keyword evidence="7" id="KW-0653">Protein transport</keyword>
<comment type="subcellular location">
    <subcellularLocation>
        <location evidence="1">Cell membrane</location>
        <topology evidence="1">Single-pass membrane protein</topology>
    </subcellularLocation>
    <subcellularLocation>
        <location evidence="7">Cell membrane</location>
        <topology evidence="7">Single-pass type II membrane protein</topology>
    </subcellularLocation>
</comment>
<keyword evidence="3" id="KW-1003">Cell membrane</keyword>
<keyword evidence="7" id="KW-0813">Transport</keyword>
<evidence type="ECO:0000256" key="1">
    <source>
        <dbReference type="ARBA" id="ARBA00004162"/>
    </source>
</evidence>
<evidence type="ECO:0000256" key="4">
    <source>
        <dbReference type="ARBA" id="ARBA00022692"/>
    </source>
</evidence>
<keyword evidence="4 7" id="KW-0812">Transmembrane</keyword>
<feature type="transmembrane region" description="Helical" evidence="8">
    <location>
        <begin position="23"/>
        <end position="45"/>
    </location>
</feature>
<organism evidence="9 10">
    <name type="scientific">Sphingomonas alpina</name>
    <dbReference type="NCBI Taxonomy" id="653931"/>
    <lineage>
        <taxon>Bacteria</taxon>
        <taxon>Pseudomonadati</taxon>
        <taxon>Pseudomonadota</taxon>
        <taxon>Alphaproteobacteria</taxon>
        <taxon>Sphingomonadales</taxon>
        <taxon>Sphingomonadaceae</taxon>
        <taxon>Sphingomonas</taxon>
    </lineage>
</organism>
<evidence type="ECO:0000256" key="2">
    <source>
        <dbReference type="ARBA" id="ARBA00005811"/>
    </source>
</evidence>
<dbReference type="GO" id="GO:0022857">
    <property type="term" value="F:transmembrane transporter activity"/>
    <property type="evidence" value="ECO:0007669"/>
    <property type="project" value="InterPro"/>
</dbReference>
<keyword evidence="5 8" id="KW-1133">Transmembrane helix</keyword>
<keyword evidence="6 8" id="KW-0472">Membrane</keyword>
<dbReference type="Pfam" id="PF02472">
    <property type="entry name" value="ExbD"/>
    <property type="match status" value="1"/>
</dbReference>
<sequence length="161" mass="17376">MAMSVGGDKAAEKPMSDINTTPLVDVMLVLLIIFLIAIPVAIQAIKLKLPDVRYDPTTTKPENVSLSITTDKEGRCAVYWNLSRVTHEELLTKAVDKLTAEIKRQGGVGNPDLELPEAHIRGDVNVPYQCIGGAIYTMQMAGFAKVGFISEPPAGGSVQRL</sequence>
<evidence type="ECO:0000256" key="5">
    <source>
        <dbReference type="ARBA" id="ARBA00022989"/>
    </source>
</evidence>
<accession>A0A7H0LLY1</accession>
<dbReference type="RefSeq" id="WP_187762975.1">
    <property type="nucleotide sequence ID" value="NZ_CP061038.1"/>
</dbReference>
<protein>
    <submittedName>
        <fullName evidence="9">Biopolymer transporter ExbD</fullName>
    </submittedName>
</protein>
<evidence type="ECO:0000256" key="8">
    <source>
        <dbReference type="SAM" id="Phobius"/>
    </source>
</evidence>
<dbReference type="InterPro" id="IPR003400">
    <property type="entry name" value="ExbD"/>
</dbReference>
<dbReference type="PANTHER" id="PTHR30558">
    <property type="entry name" value="EXBD MEMBRANE COMPONENT OF PMF-DRIVEN MACROMOLECULE IMPORT SYSTEM"/>
    <property type="match status" value="1"/>
</dbReference>
<comment type="similarity">
    <text evidence="2 7">Belongs to the ExbD/TolR family.</text>
</comment>
<evidence type="ECO:0000313" key="9">
    <source>
        <dbReference type="EMBL" id="QNQ10684.1"/>
    </source>
</evidence>
<dbReference type="GO" id="GO:0005886">
    <property type="term" value="C:plasma membrane"/>
    <property type="evidence" value="ECO:0007669"/>
    <property type="project" value="UniProtKB-SubCell"/>
</dbReference>
<proteinExistence type="inferred from homology"/>
<reference evidence="9 10" key="1">
    <citation type="submission" date="2020-09" db="EMBL/GenBank/DDBJ databases">
        <title>Sphingomonas sp., a new species isolated from pork steak.</title>
        <authorList>
            <person name="Heidler von Heilborn D."/>
        </authorList>
    </citation>
    <scope>NUCLEOTIDE SEQUENCE [LARGE SCALE GENOMIC DNA]</scope>
    <source>
        <strain evidence="10">S8-3T</strain>
    </source>
</reference>
<gene>
    <name evidence="9" type="ORF">H3Z74_05665</name>
</gene>
<evidence type="ECO:0000256" key="3">
    <source>
        <dbReference type="ARBA" id="ARBA00022475"/>
    </source>
</evidence>
<evidence type="ECO:0000313" key="10">
    <source>
        <dbReference type="Proteomes" id="UP000516148"/>
    </source>
</evidence>
<dbReference type="Proteomes" id="UP000516148">
    <property type="component" value="Chromosome"/>
</dbReference>
<evidence type="ECO:0000256" key="7">
    <source>
        <dbReference type="RuleBase" id="RU003879"/>
    </source>
</evidence>
<name>A0A7H0LLY1_9SPHN</name>
<dbReference type="PANTHER" id="PTHR30558:SF7">
    <property type="entry name" value="TOL-PAL SYSTEM PROTEIN TOLR"/>
    <property type="match status" value="1"/>
</dbReference>
<dbReference type="Gene3D" id="3.30.420.270">
    <property type="match status" value="1"/>
</dbReference>
<dbReference type="GO" id="GO:0015031">
    <property type="term" value="P:protein transport"/>
    <property type="evidence" value="ECO:0007669"/>
    <property type="project" value="UniProtKB-KW"/>
</dbReference>
<evidence type="ECO:0000256" key="6">
    <source>
        <dbReference type="ARBA" id="ARBA00023136"/>
    </source>
</evidence>
<keyword evidence="10" id="KW-1185">Reference proteome</keyword>
<dbReference type="KEGG" id="spap:H3Z74_05665"/>
<dbReference type="EMBL" id="CP061038">
    <property type="protein sequence ID" value="QNQ10684.1"/>
    <property type="molecule type" value="Genomic_DNA"/>
</dbReference>
<dbReference type="AlphaFoldDB" id="A0A7H0LLY1"/>